<dbReference type="Pfam" id="PF10417">
    <property type="entry name" value="1-cysPrx_C"/>
    <property type="match status" value="1"/>
</dbReference>
<evidence type="ECO:0000256" key="8">
    <source>
        <dbReference type="ARBA" id="ARBA00023284"/>
    </source>
</evidence>
<dbReference type="EMBL" id="MFMT01000012">
    <property type="protein sequence ID" value="OGG88831.1"/>
    <property type="molecule type" value="Genomic_DNA"/>
</dbReference>
<accession>A0A1F6FSI6</accession>
<dbReference type="GO" id="GO:0033554">
    <property type="term" value="P:cellular response to stress"/>
    <property type="evidence" value="ECO:0007669"/>
    <property type="project" value="TreeGrafter"/>
</dbReference>
<dbReference type="InterPro" id="IPR024706">
    <property type="entry name" value="Peroxiredoxin_AhpC-typ"/>
</dbReference>
<dbReference type="PANTHER" id="PTHR10681">
    <property type="entry name" value="THIOREDOXIN PEROXIDASE"/>
    <property type="match status" value="1"/>
</dbReference>
<dbReference type="PROSITE" id="PS51352">
    <property type="entry name" value="THIOREDOXIN_2"/>
    <property type="match status" value="1"/>
</dbReference>
<keyword evidence="3" id="KW-0963">Cytoplasm</keyword>
<evidence type="ECO:0000256" key="9">
    <source>
        <dbReference type="PIRSR" id="PIRSR000239-1"/>
    </source>
</evidence>
<evidence type="ECO:0000256" key="7">
    <source>
        <dbReference type="ARBA" id="ARBA00023157"/>
    </source>
</evidence>
<proteinExistence type="inferred from homology"/>
<dbReference type="InterPro" id="IPR019479">
    <property type="entry name" value="Peroxiredoxin_C"/>
</dbReference>
<dbReference type="Proteomes" id="UP000179230">
    <property type="component" value="Unassembled WGS sequence"/>
</dbReference>
<dbReference type="GO" id="GO:0042744">
    <property type="term" value="P:hydrogen peroxide catabolic process"/>
    <property type="evidence" value="ECO:0007669"/>
    <property type="project" value="TreeGrafter"/>
</dbReference>
<dbReference type="PIRSF" id="PIRSF000239">
    <property type="entry name" value="AHPC"/>
    <property type="match status" value="1"/>
</dbReference>
<dbReference type="InterPro" id="IPR050217">
    <property type="entry name" value="Peroxiredoxin"/>
</dbReference>
<dbReference type="FunFam" id="3.40.30.10:FF:000002">
    <property type="entry name" value="Alkyl hydroperoxide reductase C"/>
    <property type="match status" value="1"/>
</dbReference>
<dbReference type="Pfam" id="PF00578">
    <property type="entry name" value="AhpC-TSA"/>
    <property type="match status" value="1"/>
</dbReference>
<organism evidence="11 12">
    <name type="scientific">Candidatus Kaiserbacteria bacterium RIFOXYD1_FULL_42_15</name>
    <dbReference type="NCBI Taxonomy" id="1798532"/>
    <lineage>
        <taxon>Bacteria</taxon>
        <taxon>Candidatus Kaiseribacteriota</taxon>
    </lineage>
</organism>
<dbReference type="AlphaFoldDB" id="A0A1F6FSI6"/>
<dbReference type="GO" id="GO:0005829">
    <property type="term" value="C:cytosol"/>
    <property type="evidence" value="ECO:0007669"/>
    <property type="project" value="TreeGrafter"/>
</dbReference>
<comment type="similarity">
    <text evidence="2">Belongs to the peroxiredoxin family. AhpC/Prx1 subfamily.</text>
</comment>
<feature type="active site" description="Cysteine sulfenic acid (-SOH) intermediate; for peroxidase activity" evidence="9">
    <location>
        <position position="51"/>
    </location>
</feature>
<comment type="subcellular location">
    <subcellularLocation>
        <location evidence="1">Cytoplasm</location>
    </subcellularLocation>
</comment>
<dbReference type="InterPro" id="IPR036249">
    <property type="entry name" value="Thioredoxin-like_sf"/>
</dbReference>
<evidence type="ECO:0000256" key="5">
    <source>
        <dbReference type="ARBA" id="ARBA00022862"/>
    </source>
</evidence>
<gene>
    <name evidence="11" type="ORF">A2592_03015</name>
</gene>
<dbReference type="GO" id="GO:0045454">
    <property type="term" value="P:cell redox homeostasis"/>
    <property type="evidence" value="ECO:0007669"/>
    <property type="project" value="TreeGrafter"/>
</dbReference>
<reference evidence="11 12" key="1">
    <citation type="journal article" date="2016" name="Nat. Commun.">
        <title>Thousands of microbial genomes shed light on interconnected biogeochemical processes in an aquifer system.</title>
        <authorList>
            <person name="Anantharaman K."/>
            <person name="Brown C.T."/>
            <person name="Hug L.A."/>
            <person name="Sharon I."/>
            <person name="Castelle C.J."/>
            <person name="Probst A.J."/>
            <person name="Thomas B.C."/>
            <person name="Singh A."/>
            <person name="Wilkins M.J."/>
            <person name="Karaoz U."/>
            <person name="Brodie E.L."/>
            <person name="Williams K.H."/>
            <person name="Hubbard S.S."/>
            <person name="Banfield J.F."/>
        </authorList>
    </citation>
    <scope>NUCLEOTIDE SEQUENCE [LARGE SCALE GENOMIC DNA]</scope>
</reference>
<evidence type="ECO:0000256" key="1">
    <source>
        <dbReference type="ARBA" id="ARBA00004496"/>
    </source>
</evidence>
<keyword evidence="5" id="KW-0049">Antioxidant</keyword>
<dbReference type="PANTHER" id="PTHR10681:SF121">
    <property type="entry name" value="ALKYL HYDROPEROXIDE REDUCTASE C"/>
    <property type="match status" value="1"/>
</dbReference>
<dbReference type="GO" id="GO:0006979">
    <property type="term" value="P:response to oxidative stress"/>
    <property type="evidence" value="ECO:0007669"/>
    <property type="project" value="TreeGrafter"/>
</dbReference>
<dbReference type="SUPFAM" id="SSF52833">
    <property type="entry name" value="Thioredoxin-like"/>
    <property type="match status" value="1"/>
</dbReference>
<evidence type="ECO:0000256" key="2">
    <source>
        <dbReference type="ARBA" id="ARBA00009796"/>
    </source>
</evidence>
<evidence type="ECO:0000313" key="11">
    <source>
        <dbReference type="EMBL" id="OGG88831.1"/>
    </source>
</evidence>
<sequence length="191" mass="21106">MIAPLSVGDIVPEEVSFAALQSEKEIAMSFKELRGKWVVLVFYPKDFTFVCPTELEDLQKHYETFKQAGVEVISMSTDTVEVHKAWHDNSPAIGTITYPMAADPAHDISELFGVLIREEGITQRGTFIIDPKGTICCLEINNGAIGRSAIETLRKLKAAKYVNEHPGNVCPANWEEGDDTLKPSLDLVGKI</sequence>
<dbReference type="InterPro" id="IPR000866">
    <property type="entry name" value="AhpC/TSA"/>
</dbReference>
<dbReference type="GO" id="GO:0008379">
    <property type="term" value="F:thioredoxin peroxidase activity"/>
    <property type="evidence" value="ECO:0007669"/>
    <property type="project" value="TreeGrafter"/>
</dbReference>
<keyword evidence="8" id="KW-0676">Redox-active center</keyword>
<keyword evidence="6" id="KW-0560">Oxidoreductase</keyword>
<dbReference type="CDD" id="cd03015">
    <property type="entry name" value="PRX_Typ2cys"/>
    <property type="match status" value="1"/>
</dbReference>
<evidence type="ECO:0000313" key="12">
    <source>
        <dbReference type="Proteomes" id="UP000179230"/>
    </source>
</evidence>
<evidence type="ECO:0000256" key="6">
    <source>
        <dbReference type="ARBA" id="ARBA00023002"/>
    </source>
</evidence>
<feature type="domain" description="Thioredoxin" evidence="10">
    <location>
        <begin position="5"/>
        <end position="161"/>
    </location>
</feature>
<evidence type="ECO:0000259" key="10">
    <source>
        <dbReference type="PROSITE" id="PS51352"/>
    </source>
</evidence>
<keyword evidence="4" id="KW-0575">Peroxidase</keyword>
<name>A0A1F6FSI6_9BACT</name>
<evidence type="ECO:0000256" key="4">
    <source>
        <dbReference type="ARBA" id="ARBA00022559"/>
    </source>
</evidence>
<dbReference type="Gene3D" id="3.40.30.10">
    <property type="entry name" value="Glutaredoxin"/>
    <property type="match status" value="1"/>
</dbReference>
<comment type="caution">
    <text evidence="11">The sequence shown here is derived from an EMBL/GenBank/DDBJ whole genome shotgun (WGS) entry which is preliminary data.</text>
</comment>
<evidence type="ECO:0000256" key="3">
    <source>
        <dbReference type="ARBA" id="ARBA00022490"/>
    </source>
</evidence>
<protein>
    <submittedName>
        <fullName evidence="11">Peroxiredoxin</fullName>
    </submittedName>
</protein>
<keyword evidence="7" id="KW-1015">Disulfide bond</keyword>
<dbReference type="InterPro" id="IPR013766">
    <property type="entry name" value="Thioredoxin_domain"/>
</dbReference>